<feature type="transmembrane region" description="Helical" evidence="7">
    <location>
        <begin position="31"/>
        <end position="50"/>
    </location>
</feature>
<evidence type="ECO:0000256" key="7">
    <source>
        <dbReference type="SAM" id="Phobius"/>
    </source>
</evidence>
<dbReference type="OrthoDB" id="8953821at2"/>
<protein>
    <submittedName>
        <fullName evidence="9">MFS transporter</fullName>
    </submittedName>
</protein>
<dbReference type="SUPFAM" id="SSF103473">
    <property type="entry name" value="MFS general substrate transporter"/>
    <property type="match status" value="1"/>
</dbReference>
<organism evidence="9 10">
    <name type="scientific">Pseudonocardia endophytica</name>
    <dbReference type="NCBI Taxonomy" id="401976"/>
    <lineage>
        <taxon>Bacteria</taxon>
        <taxon>Bacillati</taxon>
        <taxon>Actinomycetota</taxon>
        <taxon>Actinomycetes</taxon>
        <taxon>Pseudonocardiales</taxon>
        <taxon>Pseudonocardiaceae</taxon>
        <taxon>Pseudonocardia</taxon>
    </lineage>
</organism>
<evidence type="ECO:0000256" key="2">
    <source>
        <dbReference type="ARBA" id="ARBA00022448"/>
    </source>
</evidence>
<accession>A0A4R1HV99</accession>
<evidence type="ECO:0000256" key="5">
    <source>
        <dbReference type="ARBA" id="ARBA00022989"/>
    </source>
</evidence>
<feature type="transmembrane region" description="Helical" evidence="7">
    <location>
        <begin position="193"/>
        <end position="212"/>
    </location>
</feature>
<name>A0A4R1HV99_PSEEN</name>
<keyword evidence="3" id="KW-1003">Cell membrane</keyword>
<dbReference type="PROSITE" id="PS00216">
    <property type="entry name" value="SUGAR_TRANSPORT_1"/>
    <property type="match status" value="1"/>
</dbReference>
<dbReference type="Gene3D" id="1.20.1250.20">
    <property type="entry name" value="MFS general substrate transporter like domains"/>
    <property type="match status" value="2"/>
</dbReference>
<feature type="transmembrane region" description="Helical" evidence="7">
    <location>
        <begin position="154"/>
        <end position="181"/>
    </location>
</feature>
<comment type="subcellular location">
    <subcellularLocation>
        <location evidence="1">Cell membrane</location>
        <topology evidence="1">Multi-pass membrane protein</topology>
    </subcellularLocation>
</comment>
<dbReference type="GO" id="GO:0022857">
    <property type="term" value="F:transmembrane transporter activity"/>
    <property type="evidence" value="ECO:0007669"/>
    <property type="project" value="InterPro"/>
</dbReference>
<evidence type="ECO:0000259" key="8">
    <source>
        <dbReference type="PROSITE" id="PS50850"/>
    </source>
</evidence>
<dbReference type="InterPro" id="IPR011701">
    <property type="entry name" value="MFS"/>
</dbReference>
<dbReference type="EMBL" id="SMFZ01000001">
    <property type="protein sequence ID" value="TCK26188.1"/>
    <property type="molecule type" value="Genomic_DNA"/>
</dbReference>
<feature type="transmembrane region" description="Helical" evidence="7">
    <location>
        <begin position="401"/>
        <end position="421"/>
    </location>
</feature>
<keyword evidence="5 7" id="KW-1133">Transmembrane helix</keyword>
<evidence type="ECO:0000256" key="1">
    <source>
        <dbReference type="ARBA" id="ARBA00004651"/>
    </source>
</evidence>
<keyword evidence="2" id="KW-0813">Transport</keyword>
<dbReference type="Proteomes" id="UP000295560">
    <property type="component" value="Unassembled WGS sequence"/>
</dbReference>
<feature type="transmembrane region" description="Helical" evidence="7">
    <location>
        <begin position="243"/>
        <end position="267"/>
    </location>
</feature>
<evidence type="ECO:0000256" key="4">
    <source>
        <dbReference type="ARBA" id="ARBA00022692"/>
    </source>
</evidence>
<feature type="domain" description="Major facilitator superfamily (MFS) profile" evidence="8">
    <location>
        <begin position="16"/>
        <end position="422"/>
    </location>
</feature>
<reference evidence="9 10" key="1">
    <citation type="submission" date="2019-03" db="EMBL/GenBank/DDBJ databases">
        <title>Sequencing the genomes of 1000 actinobacteria strains.</title>
        <authorList>
            <person name="Klenk H.-P."/>
        </authorList>
    </citation>
    <scope>NUCLEOTIDE SEQUENCE [LARGE SCALE GENOMIC DNA]</scope>
    <source>
        <strain evidence="9 10">DSM 44969</strain>
    </source>
</reference>
<dbReference type="PROSITE" id="PS00217">
    <property type="entry name" value="SUGAR_TRANSPORT_2"/>
    <property type="match status" value="1"/>
</dbReference>
<dbReference type="Pfam" id="PF07690">
    <property type="entry name" value="MFS_1"/>
    <property type="match status" value="1"/>
</dbReference>
<dbReference type="InterPro" id="IPR005829">
    <property type="entry name" value="Sugar_transporter_CS"/>
</dbReference>
<comment type="caution">
    <text evidence="9">The sequence shown here is derived from an EMBL/GenBank/DDBJ whole genome shotgun (WGS) entry which is preliminary data.</text>
</comment>
<feature type="transmembrane region" description="Helical" evidence="7">
    <location>
        <begin position="56"/>
        <end position="77"/>
    </location>
</feature>
<feature type="transmembrane region" description="Helical" evidence="7">
    <location>
        <begin position="279"/>
        <end position="297"/>
    </location>
</feature>
<evidence type="ECO:0000256" key="3">
    <source>
        <dbReference type="ARBA" id="ARBA00022475"/>
    </source>
</evidence>
<feature type="transmembrane region" description="Helical" evidence="7">
    <location>
        <begin position="113"/>
        <end position="133"/>
    </location>
</feature>
<keyword evidence="6 7" id="KW-0472">Membrane</keyword>
<keyword evidence="4 7" id="KW-0812">Transmembrane</keyword>
<dbReference type="CDD" id="cd17369">
    <property type="entry name" value="MFS_ShiA_like"/>
    <property type="match status" value="1"/>
</dbReference>
<feature type="transmembrane region" description="Helical" evidence="7">
    <location>
        <begin position="89"/>
        <end position="107"/>
    </location>
</feature>
<feature type="transmembrane region" description="Helical" evidence="7">
    <location>
        <begin position="309"/>
        <end position="328"/>
    </location>
</feature>
<keyword evidence="10" id="KW-1185">Reference proteome</keyword>
<feature type="transmembrane region" description="Helical" evidence="7">
    <location>
        <begin position="334"/>
        <end position="358"/>
    </location>
</feature>
<evidence type="ECO:0000313" key="9">
    <source>
        <dbReference type="EMBL" id="TCK26188.1"/>
    </source>
</evidence>
<dbReference type="PANTHER" id="PTHR43045:SF1">
    <property type="entry name" value="SHIKIMATE TRANSPORTER"/>
    <property type="match status" value="1"/>
</dbReference>
<dbReference type="GO" id="GO:0005886">
    <property type="term" value="C:plasma membrane"/>
    <property type="evidence" value="ECO:0007669"/>
    <property type="project" value="UniProtKB-SubCell"/>
</dbReference>
<dbReference type="PANTHER" id="PTHR43045">
    <property type="entry name" value="SHIKIMATE TRANSPORTER"/>
    <property type="match status" value="1"/>
</dbReference>
<dbReference type="AlphaFoldDB" id="A0A4R1HV99"/>
<dbReference type="InterPro" id="IPR036259">
    <property type="entry name" value="MFS_trans_sf"/>
</dbReference>
<dbReference type="InterPro" id="IPR020846">
    <property type="entry name" value="MFS_dom"/>
</dbReference>
<evidence type="ECO:0000313" key="10">
    <source>
        <dbReference type="Proteomes" id="UP000295560"/>
    </source>
</evidence>
<sequence length="448" mass="46630">MNRTSETASPTSLKRTALYCVGAGSVEWYDFFLYATASAAIFPAVFFAELGPTGSLFASFLTFALAFVARPLGGFVFGPIGDRIGRRAALAAGTVTMGVATVLIGLIPSTASIGIAAPILLVILRLVQGLALGGQWAGSVLLLTEQAPAGRRGFWGSIAQLGSPIGGLVSNALFFLFAAVLSQDAFQSWGWRIPFLLSVLVIGLGLALQLRLDDSPAFRRISAASDRSRTPVLEVLRTRWTGVLLAGGTFVAASASLWVFVTFMITYGSKNLGLPQSTMLLLVTVTQAFQMVSIPLASAISDRVGRRRVYLVAAVASAVWAFPAFLLIDTGSAALVALALAVVHLILGAMYGPLAALFSEMFGTRVRYSGASLGYQLGTVLGGGFAPIVATALFAASGTSLAIAGYLVAMSLITVLCVSLVRDISGEPLHDGGPAAAGQDSSTYSEQR</sequence>
<proteinExistence type="predicted"/>
<gene>
    <name evidence="9" type="ORF">EV378_2017</name>
</gene>
<dbReference type="PROSITE" id="PS50850">
    <property type="entry name" value="MFS"/>
    <property type="match status" value="1"/>
</dbReference>
<feature type="transmembrane region" description="Helical" evidence="7">
    <location>
        <begin position="370"/>
        <end position="395"/>
    </location>
</feature>
<evidence type="ECO:0000256" key="6">
    <source>
        <dbReference type="ARBA" id="ARBA00023136"/>
    </source>
</evidence>